<keyword evidence="2" id="KW-1185">Reference proteome</keyword>
<proteinExistence type="predicted"/>
<sequence>MGVVTDFYKFKYRKDDYYLDVFINKGAIPNIESALNEILSDKYIPKDSQCAYMKLKELFQEARKSTSHVYAEIKIHKCYLRYINNLYLYFFDRKEYRALKELSDYFHLYIVEDIENIANFITLSEDVKIRILSNI</sequence>
<organism evidence="1 2">
    <name type="scientific">Romboutsia hominis</name>
    <dbReference type="NCBI Taxonomy" id="1507512"/>
    <lineage>
        <taxon>Bacteria</taxon>
        <taxon>Bacillati</taxon>
        <taxon>Bacillota</taxon>
        <taxon>Clostridia</taxon>
        <taxon>Peptostreptococcales</taxon>
        <taxon>Peptostreptococcaceae</taxon>
        <taxon>Romboutsia</taxon>
    </lineage>
</organism>
<name>A0A2P2BT86_9FIRM</name>
<dbReference type="RefSeq" id="WP_092927001.1">
    <property type="nucleotide sequence ID" value="NZ_FJTZ01000012.1"/>
</dbReference>
<evidence type="ECO:0000313" key="1">
    <source>
        <dbReference type="EMBL" id="CEI72194.1"/>
    </source>
</evidence>
<accession>A0A2P2BT86</accession>
<gene>
    <name evidence="1" type="ORF">FRIFI_0647</name>
</gene>
<reference evidence="1 2" key="1">
    <citation type="submission" date="2014-09" db="EMBL/GenBank/DDBJ databases">
        <authorList>
            <person name="Hornung B.V."/>
        </authorList>
    </citation>
    <scope>NUCLEOTIDE SEQUENCE [LARGE SCALE GENOMIC DNA]</scope>
    <source>
        <strain evidence="1 2">FRIFI</strain>
    </source>
</reference>
<dbReference type="KEGG" id="rhom:FRIFI_0647"/>
<dbReference type="EMBL" id="LN650648">
    <property type="protein sequence ID" value="CEI72194.1"/>
    <property type="molecule type" value="Genomic_DNA"/>
</dbReference>
<evidence type="ECO:0000313" key="2">
    <source>
        <dbReference type="Proteomes" id="UP000245695"/>
    </source>
</evidence>
<protein>
    <submittedName>
        <fullName evidence="1">Uncharacterized protein</fullName>
    </submittedName>
</protein>
<dbReference type="AlphaFoldDB" id="A0A2P2BT86"/>
<dbReference type="Proteomes" id="UP000245695">
    <property type="component" value="Chromosome 1"/>
</dbReference>